<protein>
    <submittedName>
        <fullName evidence="2">Uncharacterized protein</fullName>
    </submittedName>
</protein>
<evidence type="ECO:0000313" key="2">
    <source>
        <dbReference type="EMBL" id="PLN82746.1"/>
    </source>
</evidence>
<evidence type="ECO:0000256" key="1">
    <source>
        <dbReference type="SAM" id="Phobius"/>
    </source>
</evidence>
<dbReference type="Proteomes" id="UP000235023">
    <property type="component" value="Unassembled WGS sequence"/>
</dbReference>
<feature type="transmembrane region" description="Helical" evidence="1">
    <location>
        <begin position="79"/>
        <end position="98"/>
    </location>
</feature>
<evidence type="ECO:0000313" key="3">
    <source>
        <dbReference type="Proteomes" id="UP000235023"/>
    </source>
</evidence>
<name>A0A2J5HZF5_9EURO</name>
<sequence>MKHGRTRHFSMPLLDRSYRCLVVNPIWICRCFPGCIWCICPASAVHPVIARIGGRGSTGTVLLALHCDHRGWIDGDMKILPVWVVVIFTILDYAALSYSRLMTDFSVYTTILYSGSLDLSPGPGLCTNDGRLWGMDTVDTLVLSLLLFLLSDV</sequence>
<dbReference type="EMBL" id="KZ559524">
    <property type="protein sequence ID" value="PLN82746.1"/>
    <property type="molecule type" value="Genomic_DNA"/>
</dbReference>
<proteinExistence type="predicted"/>
<organism evidence="2 3">
    <name type="scientific">Aspergillus taichungensis</name>
    <dbReference type="NCBI Taxonomy" id="482145"/>
    <lineage>
        <taxon>Eukaryota</taxon>
        <taxon>Fungi</taxon>
        <taxon>Dikarya</taxon>
        <taxon>Ascomycota</taxon>
        <taxon>Pezizomycotina</taxon>
        <taxon>Eurotiomycetes</taxon>
        <taxon>Eurotiomycetidae</taxon>
        <taxon>Eurotiales</taxon>
        <taxon>Aspergillaceae</taxon>
        <taxon>Aspergillus</taxon>
        <taxon>Aspergillus subgen. Circumdati</taxon>
    </lineage>
</organism>
<gene>
    <name evidence="2" type="ORF">BDW42DRAFT_74173</name>
</gene>
<dbReference type="AlphaFoldDB" id="A0A2J5HZF5"/>
<keyword evidence="1" id="KW-1133">Transmembrane helix</keyword>
<keyword evidence="1" id="KW-0812">Transmembrane</keyword>
<keyword evidence="3" id="KW-1185">Reference proteome</keyword>
<reference evidence="3" key="1">
    <citation type="submission" date="2017-12" db="EMBL/GenBank/DDBJ databases">
        <authorList>
            <consortium name="DOE Joint Genome Institute"/>
            <person name="Mondo S.J."/>
            <person name="Kjaerbolling I."/>
            <person name="Vesth T.C."/>
            <person name="Frisvad J.C."/>
            <person name="Nybo J.L."/>
            <person name="Theobald S."/>
            <person name="Kuo A."/>
            <person name="Bowyer P."/>
            <person name="Matsuda Y."/>
            <person name="Lyhne E.K."/>
            <person name="Kogle M.E."/>
            <person name="Clum A."/>
            <person name="Lipzen A."/>
            <person name="Salamov A."/>
            <person name="Ngan C.Y."/>
            <person name="Daum C."/>
            <person name="Chiniquy J."/>
            <person name="Barry K."/>
            <person name="LaButti K."/>
            <person name="Haridas S."/>
            <person name="Simmons B.A."/>
            <person name="Magnuson J.K."/>
            <person name="Mortensen U.H."/>
            <person name="Larsen T.O."/>
            <person name="Grigoriev I.V."/>
            <person name="Baker S.E."/>
            <person name="Andersen M.R."/>
            <person name="Nordberg H.P."/>
            <person name="Cantor M.N."/>
            <person name="Hua S.X."/>
        </authorList>
    </citation>
    <scope>NUCLEOTIDE SEQUENCE [LARGE SCALE GENOMIC DNA]</scope>
    <source>
        <strain evidence="3">IBT 19404</strain>
    </source>
</reference>
<accession>A0A2J5HZF5</accession>
<keyword evidence="1" id="KW-0472">Membrane</keyword>